<dbReference type="RefSeq" id="WP_344941336.1">
    <property type="nucleotide sequence ID" value="NZ_BAAAZR010000008.1"/>
</dbReference>
<comment type="caution">
    <text evidence="1">The sequence shown here is derived from an EMBL/GenBank/DDBJ whole genome shotgun (WGS) entry which is preliminary data.</text>
</comment>
<accession>A0ABP7IAK1</accession>
<proteinExistence type="predicted"/>
<dbReference type="Proteomes" id="UP001500888">
    <property type="component" value="Unassembled WGS sequence"/>
</dbReference>
<name>A0ABP7IAK1_9ACTN</name>
<keyword evidence="2" id="KW-1185">Reference proteome</keyword>
<evidence type="ECO:0000313" key="1">
    <source>
        <dbReference type="EMBL" id="GAA3813562.1"/>
    </source>
</evidence>
<organism evidence="1 2">
    <name type="scientific">Sphaerisporangium flaviroseum</name>
    <dbReference type="NCBI Taxonomy" id="509199"/>
    <lineage>
        <taxon>Bacteria</taxon>
        <taxon>Bacillati</taxon>
        <taxon>Actinomycetota</taxon>
        <taxon>Actinomycetes</taxon>
        <taxon>Streptosporangiales</taxon>
        <taxon>Streptosporangiaceae</taxon>
        <taxon>Sphaerisporangium</taxon>
    </lineage>
</organism>
<evidence type="ECO:0000313" key="2">
    <source>
        <dbReference type="Proteomes" id="UP001500888"/>
    </source>
</evidence>
<evidence type="ECO:0008006" key="3">
    <source>
        <dbReference type="Google" id="ProtNLM"/>
    </source>
</evidence>
<sequence>MLEVAMSRTAHHIRSRRLDGDRHWEARPSGPWRAVRLTDLRYSEAEAKAALIEGRRSQPRMVHRHVDLYSFLGAYGRGKLAEDANLEERSERRRLRDRLYATVKRANSAPLTDFVDEDDLEIHPYRPRHGALWNAW</sequence>
<dbReference type="EMBL" id="BAAAZR010000008">
    <property type="protein sequence ID" value="GAA3813562.1"/>
    <property type="molecule type" value="Genomic_DNA"/>
</dbReference>
<protein>
    <recommendedName>
        <fullName evidence="3">Integrase</fullName>
    </recommendedName>
</protein>
<gene>
    <name evidence="1" type="ORF">GCM10022226_37880</name>
</gene>
<reference evidence="2" key="1">
    <citation type="journal article" date="2019" name="Int. J. Syst. Evol. Microbiol.">
        <title>The Global Catalogue of Microorganisms (GCM) 10K type strain sequencing project: providing services to taxonomists for standard genome sequencing and annotation.</title>
        <authorList>
            <consortium name="The Broad Institute Genomics Platform"/>
            <consortium name="The Broad Institute Genome Sequencing Center for Infectious Disease"/>
            <person name="Wu L."/>
            <person name="Ma J."/>
        </authorList>
    </citation>
    <scope>NUCLEOTIDE SEQUENCE [LARGE SCALE GENOMIC DNA]</scope>
    <source>
        <strain evidence="2">JCM 16908</strain>
    </source>
</reference>